<dbReference type="EMBL" id="FMXQ01000008">
    <property type="protein sequence ID" value="SDB48991.1"/>
    <property type="molecule type" value="Genomic_DNA"/>
</dbReference>
<dbReference type="OrthoDB" id="7055148at2"/>
<dbReference type="InterPro" id="IPR042099">
    <property type="entry name" value="ANL_N_sf"/>
</dbReference>
<reference evidence="10 11" key="1">
    <citation type="submission" date="2016-10" db="EMBL/GenBank/DDBJ databases">
        <authorList>
            <person name="de Groot N.N."/>
        </authorList>
    </citation>
    <scope>NUCLEOTIDE SEQUENCE [LARGE SCALE GENOMIC DNA]</scope>
    <source>
        <strain evidence="10 11">ATCC 35022</strain>
    </source>
</reference>
<dbReference type="Pfam" id="PF00501">
    <property type="entry name" value="AMP-binding"/>
    <property type="match status" value="1"/>
</dbReference>
<dbReference type="Gene3D" id="3.30.300.30">
    <property type="match status" value="1"/>
</dbReference>
<dbReference type="Gene3D" id="3.40.50.12780">
    <property type="entry name" value="N-terminal domain of ligase-like"/>
    <property type="match status" value="1"/>
</dbReference>
<dbReference type="InterPro" id="IPR020845">
    <property type="entry name" value="AMP-binding_CS"/>
</dbReference>
<dbReference type="InterPro" id="IPR025110">
    <property type="entry name" value="AMP-bd_C"/>
</dbReference>
<dbReference type="Pfam" id="PF13193">
    <property type="entry name" value="AMP-binding_C"/>
    <property type="match status" value="1"/>
</dbReference>
<sequence>MAHTRPRTLGGILRGAGLTGRRILGVDASVSLDAIAVGTSLAVDRQTLAGRSVLIATDDQMTAALAVIELDGVARRMVLSPPDLRPDYLAAIVDDAEVDAIVSDRDPGTFAAIGKPVVGCGLPVAAYEGAPSEPCATEWVLLTSGTTGVPKMVVHSLDGLTAAITTPPPRERPTVWATFYDIRRYGGLQIFLRAMLGDSSLVLSHAGETIVDHLHRLAASGVTHISGTPSHWRRTIMCATANAIAPDYIRLSGEIADQAILNALHDTFPDAAIGHAYASTEAGVGFAVDDGLEGFPASLIEGGGDVSMKVEDGSLRIRSPRGADRYLGRNAEPLTDADGFIDTGDMIERRGDRFYFVGRRGGIINVGGLKVHPEEVEAVINRHQGVRMSLVKARKSPIMGSIVVAEVVLNDNQPAASGEGWDDALKDEIIHLCRGTLPQHKVPATIRFVPALTVTAAGKLARDHA</sequence>
<evidence type="ECO:0000259" key="9">
    <source>
        <dbReference type="Pfam" id="PF13193"/>
    </source>
</evidence>
<dbReference type="SUPFAM" id="SSF56801">
    <property type="entry name" value="Acetyl-CoA synthetase-like"/>
    <property type="match status" value="1"/>
</dbReference>
<keyword evidence="4" id="KW-0472">Membrane</keyword>
<evidence type="ECO:0000256" key="6">
    <source>
        <dbReference type="ARBA" id="ARBA00039545"/>
    </source>
</evidence>
<evidence type="ECO:0000256" key="4">
    <source>
        <dbReference type="ARBA" id="ARBA00023136"/>
    </source>
</evidence>
<evidence type="ECO:0000313" key="10">
    <source>
        <dbReference type="EMBL" id="SDB48991.1"/>
    </source>
</evidence>
<dbReference type="PANTHER" id="PTHR43767">
    <property type="entry name" value="LONG-CHAIN-FATTY-ACID--COA LIGASE"/>
    <property type="match status" value="1"/>
</dbReference>
<dbReference type="GO" id="GO:0004467">
    <property type="term" value="F:long-chain fatty acid-CoA ligase activity"/>
    <property type="evidence" value="ECO:0007669"/>
    <property type="project" value="UniProtKB-EC"/>
</dbReference>
<dbReference type="EC" id="6.2.1.3" evidence="5"/>
<dbReference type="InterPro" id="IPR000873">
    <property type="entry name" value="AMP-dep_synth/lig_dom"/>
</dbReference>
<dbReference type="PANTHER" id="PTHR43767:SF8">
    <property type="entry name" value="LONG-CHAIN-FATTY-ACID--COA LIGASE"/>
    <property type="match status" value="1"/>
</dbReference>
<evidence type="ECO:0000256" key="3">
    <source>
        <dbReference type="ARBA" id="ARBA00022598"/>
    </source>
</evidence>
<keyword evidence="11" id="KW-1185">Reference proteome</keyword>
<evidence type="ECO:0000256" key="7">
    <source>
        <dbReference type="ARBA" id="ARBA00042773"/>
    </source>
</evidence>
<comment type="subcellular location">
    <subcellularLocation>
        <location evidence="1">Membrane</location>
        <topology evidence="1">Peripheral membrane protein</topology>
    </subcellularLocation>
</comment>
<protein>
    <recommendedName>
        <fullName evidence="6">Long-chain-fatty-acid--CoA ligase</fullName>
        <ecNumber evidence="5">6.2.1.3</ecNumber>
    </recommendedName>
    <alternativeName>
        <fullName evidence="7">Long-chain acyl-CoA synthetase</fullName>
    </alternativeName>
</protein>
<dbReference type="InterPro" id="IPR050237">
    <property type="entry name" value="ATP-dep_AMP-bd_enzyme"/>
</dbReference>
<accession>A0A1G6DV36</accession>
<keyword evidence="3 10" id="KW-0436">Ligase</keyword>
<evidence type="ECO:0000256" key="5">
    <source>
        <dbReference type="ARBA" id="ARBA00026121"/>
    </source>
</evidence>
<dbReference type="Proteomes" id="UP000199071">
    <property type="component" value="Unassembled WGS sequence"/>
</dbReference>
<feature type="domain" description="AMP-binding enzyme C-terminal" evidence="9">
    <location>
        <begin position="375"/>
        <end position="459"/>
    </location>
</feature>
<comment type="pathway">
    <text evidence="2">Lipid metabolism; fatty acid beta-oxidation.</text>
</comment>
<gene>
    <name evidence="10" type="ORF">SAMN02982931_03820</name>
</gene>
<dbReference type="GO" id="GO:0016020">
    <property type="term" value="C:membrane"/>
    <property type="evidence" value="ECO:0007669"/>
    <property type="project" value="UniProtKB-SubCell"/>
</dbReference>
<name>A0A1G6DV36_9HYPH</name>
<evidence type="ECO:0000259" key="8">
    <source>
        <dbReference type="Pfam" id="PF00501"/>
    </source>
</evidence>
<dbReference type="AlphaFoldDB" id="A0A1G6DV36"/>
<dbReference type="STRING" id="665467.SAMN02982931_03820"/>
<evidence type="ECO:0000256" key="2">
    <source>
        <dbReference type="ARBA" id="ARBA00005005"/>
    </source>
</evidence>
<feature type="domain" description="AMP-dependent synthetase/ligase" evidence="8">
    <location>
        <begin position="81"/>
        <end position="288"/>
    </location>
</feature>
<evidence type="ECO:0000313" key="11">
    <source>
        <dbReference type="Proteomes" id="UP000199071"/>
    </source>
</evidence>
<dbReference type="InterPro" id="IPR045851">
    <property type="entry name" value="AMP-bd_C_sf"/>
</dbReference>
<proteinExistence type="predicted"/>
<dbReference type="RefSeq" id="WP_090878865.1">
    <property type="nucleotide sequence ID" value="NZ_FMXQ01000008.1"/>
</dbReference>
<organism evidence="10 11">
    <name type="scientific">Bauldia litoralis</name>
    <dbReference type="NCBI Taxonomy" id="665467"/>
    <lineage>
        <taxon>Bacteria</taxon>
        <taxon>Pseudomonadati</taxon>
        <taxon>Pseudomonadota</taxon>
        <taxon>Alphaproteobacteria</taxon>
        <taxon>Hyphomicrobiales</taxon>
        <taxon>Kaistiaceae</taxon>
        <taxon>Bauldia</taxon>
    </lineage>
</organism>
<evidence type="ECO:0000256" key="1">
    <source>
        <dbReference type="ARBA" id="ARBA00004170"/>
    </source>
</evidence>
<dbReference type="PROSITE" id="PS00455">
    <property type="entry name" value="AMP_BINDING"/>
    <property type="match status" value="1"/>
</dbReference>